<dbReference type="EMBL" id="CP144748">
    <property type="protein sequence ID" value="WVZ71469.1"/>
    <property type="molecule type" value="Genomic_DNA"/>
</dbReference>
<organism evidence="2 3">
    <name type="scientific">Paspalum notatum var. saurae</name>
    <dbReference type="NCBI Taxonomy" id="547442"/>
    <lineage>
        <taxon>Eukaryota</taxon>
        <taxon>Viridiplantae</taxon>
        <taxon>Streptophyta</taxon>
        <taxon>Embryophyta</taxon>
        <taxon>Tracheophyta</taxon>
        <taxon>Spermatophyta</taxon>
        <taxon>Magnoliopsida</taxon>
        <taxon>Liliopsida</taxon>
        <taxon>Poales</taxon>
        <taxon>Poaceae</taxon>
        <taxon>PACMAD clade</taxon>
        <taxon>Panicoideae</taxon>
        <taxon>Andropogonodae</taxon>
        <taxon>Paspaleae</taxon>
        <taxon>Paspalinae</taxon>
        <taxon>Paspalum</taxon>
    </lineage>
</organism>
<keyword evidence="3" id="KW-1185">Reference proteome</keyword>
<sequence>MAGKPRPNTDELEARLLQKMDEMYAAALSRLADLGHSEEAALEAVLRAGHCYGKLDDPVSNIVSNARTYLSDPGIAGRGAGGFPDLRRLQKYSLDGLVCLVQSSRPTLRRAEALQCLLSSDLRLAEALAIG</sequence>
<protein>
    <recommendedName>
        <fullName evidence="1">PIR2-like helical domain-containing protein</fullName>
    </recommendedName>
</protein>
<proteinExistence type="predicted"/>
<reference evidence="2 3" key="1">
    <citation type="submission" date="2024-02" db="EMBL/GenBank/DDBJ databases">
        <title>High-quality chromosome-scale genome assembly of Pensacola bahiagrass (Paspalum notatum Flugge var. saurae).</title>
        <authorList>
            <person name="Vega J.M."/>
            <person name="Podio M."/>
            <person name="Orjuela J."/>
            <person name="Siena L.A."/>
            <person name="Pessino S.C."/>
            <person name="Combes M.C."/>
            <person name="Mariac C."/>
            <person name="Albertini E."/>
            <person name="Pupilli F."/>
            <person name="Ortiz J.P.A."/>
            <person name="Leblanc O."/>
        </authorList>
    </citation>
    <scope>NUCLEOTIDE SEQUENCE [LARGE SCALE GENOMIC DNA]</scope>
    <source>
        <strain evidence="2">R1</strain>
        <tissue evidence="2">Leaf</tissue>
    </source>
</reference>
<evidence type="ECO:0000313" key="3">
    <source>
        <dbReference type="Proteomes" id="UP001341281"/>
    </source>
</evidence>
<accession>A0AAQ3TGS6</accession>
<evidence type="ECO:0000313" key="2">
    <source>
        <dbReference type="EMBL" id="WVZ71469.1"/>
    </source>
</evidence>
<dbReference type="Pfam" id="PF20235">
    <property type="entry name" value="PIR2-like_helical"/>
    <property type="match status" value="1"/>
</dbReference>
<gene>
    <name evidence="2" type="ORF">U9M48_020054</name>
</gene>
<dbReference type="InterPro" id="IPR046934">
    <property type="entry name" value="PIR2-like"/>
</dbReference>
<evidence type="ECO:0000259" key="1">
    <source>
        <dbReference type="Pfam" id="PF20235"/>
    </source>
</evidence>
<dbReference type="InterPro" id="IPR046527">
    <property type="entry name" value="PIR2-like_helical"/>
</dbReference>
<name>A0AAQ3TGS6_PASNO</name>
<dbReference type="PANTHER" id="PTHR46405:SF3">
    <property type="entry name" value="RING_U-BOX SUPERFAMILY PROTEIN"/>
    <property type="match status" value="1"/>
</dbReference>
<feature type="domain" description="PIR2-like helical" evidence="1">
    <location>
        <begin position="19"/>
        <end position="128"/>
    </location>
</feature>
<dbReference type="PANTHER" id="PTHR46405">
    <property type="entry name" value="OS05G0141500 PROTEIN"/>
    <property type="match status" value="1"/>
</dbReference>
<dbReference type="Proteomes" id="UP001341281">
    <property type="component" value="Chromosome 04"/>
</dbReference>
<dbReference type="AlphaFoldDB" id="A0AAQ3TGS6"/>